<dbReference type="PANTHER" id="PTHR43591">
    <property type="entry name" value="METHYLTRANSFERASE"/>
    <property type="match status" value="1"/>
</dbReference>
<gene>
    <name evidence="2" type="ORF">H9Q79_02745</name>
</gene>
<accession>A0A7G9GHX2</accession>
<evidence type="ECO:0000259" key="1">
    <source>
        <dbReference type="Pfam" id="PF08241"/>
    </source>
</evidence>
<evidence type="ECO:0000313" key="3">
    <source>
        <dbReference type="Proteomes" id="UP000515860"/>
    </source>
</evidence>
<dbReference type="Pfam" id="PF08241">
    <property type="entry name" value="Methyltransf_11"/>
    <property type="match status" value="1"/>
</dbReference>
<sequence>MQQDTKRQIRSYWTKRSHDFARLRVKELNSPMARLWEEEIDRHLPDIPGLRILDIGTGSGFFAFLLEQKGHRVTGVDLTPSMIEEAEEIGRKTGSGAEFRVMDAENLLYADESFDVVLSRNLTWTLPDPGRAYREWYRVLKKGGLLLNFDGNYGREDFAKGDEELPDNHAHKTIADSLRRECNRIKDQLEVSRRVRPAWDVEKLEEAGFQRMELDLSVSERIYRRVDEFYNPTPLFSIKAVK</sequence>
<organism evidence="2 3">
    <name type="scientific">Wansuia hejianensis</name>
    <dbReference type="NCBI Taxonomy" id="2763667"/>
    <lineage>
        <taxon>Bacteria</taxon>
        <taxon>Bacillati</taxon>
        <taxon>Bacillota</taxon>
        <taxon>Clostridia</taxon>
        <taxon>Lachnospirales</taxon>
        <taxon>Lachnospiraceae</taxon>
        <taxon>Wansuia</taxon>
    </lineage>
</organism>
<evidence type="ECO:0000313" key="2">
    <source>
        <dbReference type="EMBL" id="QNM10404.1"/>
    </source>
</evidence>
<keyword evidence="2" id="KW-0808">Transferase</keyword>
<keyword evidence="2" id="KW-0489">Methyltransferase</keyword>
<reference evidence="2 3" key="1">
    <citation type="submission" date="2020-08" db="EMBL/GenBank/DDBJ databases">
        <authorList>
            <person name="Liu C."/>
            <person name="Sun Q."/>
        </authorList>
    </citation>
    <scope>NUCLEOTIDE SEQUENCE [LARGE SCALE GENOMIC DNA]</scope>
    <source>
        <strain evidence="2 3">NSJ-29</strain>
    </source>
</reference>
<name>A0A7G9GHX2_9FIRM</name>
<dbReference type="KEGG" id="whj:H9Q79_02745"/>
<dbReference type="GO" id="GO:0032259">
    <property type="term" value="P:methylation"/>
    <property type="evidence" value="ECO:0007669"/>
    <property type="project" value="UniProtKB-KW"/>
</dbReference>
<keyword evidence="3" id="KW-1185">Reference proteome</keyword>
<dbReference type="AlphaFoldDB" id="A0A7G9GHX2"/>
<dbReference type="GO" id="GO:0008757">
    <property type="term" value="F:S-adenosylmethionine-dependent methyltransferase activity"/>
    <property type="evidence" value="ECO:0007669"/>
    <property type="project" value="InterPro"/>
</dbReference>
<feature type="domain" description="Methyltransferase type 11" evidence="1">
    <location>
        <begin position="53"/>
        <end position="147"/>
    </location>
</feature>
<dbReference type="EMBL" id="CP060635">
    <property type="protein sequence ID" value="QNM10404.1"/>
    <property type="molecule type" value="Genomic_DNA"/>
</dbReference>
<dbReference type="Gene3D" id="3.40.50.150">
    <property type="entry name" value="Vaccinia Virus protein VP39"/>
    <property type="match status" value="1"/>
</dbReference>
<dbReference type="SUPFAM" id="SSF53335">
    <property type="entry name" value="S-adenosyl-L-methionine-dependent methyltransferases"/>
    <property type="match status" value="1"/>
</dbReference>
<dbReference type="CDD" id="cd02440">
    <property type="entry name" value="AdoMet_MTases"/>
    <property type="match status" value="1"/>
</dbReference>
<proteinExistence type="predicted"/>
<dbReference type="InterPro" id="IPR013216">
    <property type="entry name" value="Methyltransf_11"/>
</dbReference>
<dbReference type="PANTHER" id="PTHR43591:SF24">
    <property type="entry name" value="2-METHOXY-6-POLYPRENYL-1,4-BENZOQUINOL METHYLASE, MITOCHONDRIAL"/>
    <property type="match status" value="1"/>
</dbReference>
<dbReference type="InterPro" id="IPR029063">
    <property type="entry name" value="SAM-dependent_MTases_sf"/>
</dbReference>
<dbReference type="Proteomes" id="UP000515860">
    <property type="component" value="Chromosome"/>
</dbReference>
<protein>
    <submittedName>
        <fullName evidence="2">Class I SAM-dependent methyltransferase</fullName>
    </submittedName>
</protein>